<keyword evidence="1" id="KW-0472">Membrane</keyword>
<feature type="transmembrane region" description="Helical" evidence="1">
    <location>
        <begin position="71"/>
        <end position="91"/>
    </location>
</feature>
<keyword evidence="1" id="KW-1133">Transmembrane helix</keyword>
<dbReference type="RefSeq" id="WP_296942206.1">
    <property type="nucleotide sequence ID" value="NZ_LT599032.1"/>
</dbReference>
<dbReference type="AlphaFoldDB" id="A0A212JTE0"/>
<sequence>MELNELKNTWLSLDERLRKQEMLKENILKEMLHARSDKALGRLVNFEFLGMVLTILGIPFLIFMLAHENFYPIQVIFMYFIIGYAVVGIFFQLRKVYILLKIDFSKSVSTNIRLMQRFNIQIKWEKIVSFSIIPLMALFILSPYFTKNVEMWRWVAIIAVFLIVAVIAYWQYKKIYDKNIGSILKSLEELKELEEDNE</sequence>
<protein>
    <submittedName>
        <fullName evidence="2">Uncharacterized protein</fullName>
    </submittedName>
</protein>
<reference evidence="2" key="1">
    <citation type="submission" date="2016-04" db="EMBL/GenBank/DDBJ databases">
        <authorList>
            <person name="Evans L.H."/>
            <person name="Alamgir A."/>
            <person name="Owens N."/>
            <person name="Weber N.D."/>
            <person name="Virtaneva K."/>
            <person name="Barbian K."/>
            <person name="Babar A."/>
            <person name="Rosenke K."/>
        </authorList>
    </citation>
    <scope>NUCLEOTIDE SEQUENCE</scope>
    <source>
        <strain evidence="2">86-1</strain>
    </source>
</reference>
<gene>
    <name evidence="2" type="ORF">KL86DYS1_30389</name>
</gene>
<feature type="transmembrane region" description="Helical" evidence="1">
    <location>
        <begin position="43"/>
        <end position="65"/>
    </location>
</feature>
<keyword evidence="1" id="KW-0812">Transmembrane</keyword>
<dbReference type="EMBL" id="FLUM01000003">
    <property type="protein sequence ID" value="SBW02731.1"/>
    <property type="molecule type" value="Genomic_DNA"/>
</dbReference>
<evidence type="ECO:0000313" key="2">
    <source>
        <dbReference type="EMBL" id="SBW02731.1"/>
    </source>
</evidence>
<proteinExistence type="predicted"/>
<name>A0A212JTE0_9BACT</name>
<evidence type="ECO:0000256" key="1">
    <source>
        <dbReference type="SAM" id="Phobius"/>
    </source>
</evidence>
<feature type="transmembrane region" description="Helical" evidence="1">
    <location>
        <begin position="151"/>
        <end position="170"/>
    </location>
</feature>
<accession>A0A212JTE0</accession>
<organism evidence="2">
    <name type="scientific">uncultured Dysgonomonas sp</name>
    <dbReference type="NCBI Taxonomy" id="206096"/>
    <lineage>
        <taxon>Bacteria</taxon>
        <taxon>Pseudomonadati</taxon>
        <taxon>Bacteroidota</taxon>
        <taxon>Bacteroidia</taxon>
        <taxon>Bacteroidales</taxon>
        <taxon>Dysgonomonadaceae</taxon>
        <taxon>Dysgonomonas</taxon>
        <taxon>environmental samples</taxon>
    </lineage>
</organism>
<feature type="transmembrane region" description="Helical" evidence="1">
    <location>
        <begin position="127"/>
        <end position="145"/>
    </location>
</feature>